<organism evidence="2 3">
    <name type="scientific">Fomitopsis schrenkii</name>
    <name type="common">Brown rot fungus</name>
    <dbReference type="NCBI Taxonomy" id="2126942"/>
    <lineage>
        <taxon>Eukaryota</taxon>
        <taxon>Fungi</taxon>
        <taxon>Dikarya</taxon>
        <taxon>Basidiomycota</taxon>
        <taxon>Agaricomycotina</taxon>
        <taxon>Agaricomycetes</taxon>
        <taxon>Polyporales</taxon>
        <taxon>Fomitopsis</taxon>
    </lineage>
</organism>
<name>S8F5U7_FOMSC</name>
<reference evidence="2 3" key="1">
    <citation type="journal article" date="2012" name="Science">
        <title>The Paleozoic origin of enzymatic lignin decomposition reconstructed from 31 fungal genomes.</title>
        <authorList>
            <person name="Floudas D."/>
            <person name="Binder M."/>
            <person name="Riley R."/>
            <person name="Barry K."/>
            <person name="Blanchette R.A."/>
            <person name="Henrissat B."/>
            <person name="Martinez A.T."/>
            <person name="Otillar R."/>
            <person name="Spatafora J.W."/>
            <person name="Yadav J.S."/>
            <person name="Aerts A."/>
            <person name="Benoit I."/>
            <person name="Boyd A."/>
            <person name="Carlson A."/>
            <person name="Copeland A."/>
            <person name="Coutinho P.M."/>
            <person name="de Vries R.P."/>
            <person name="Ferreira P."/>
            <person name="Findley K."/>
            <person name="Foster B."/>
            <person name="Gaskell J."/>
            <person name="Glotzer D."/>
            <person name="Gorecki P."/>
            <person name="Heitman J."/>
            <person name="Hesse C."/>
            <person name="Hori C."/>
            <person name="Igarashi K."/>
            <person name="Jurgens J.A."/>
            <person name="Kallen N."/>
            <person name="Kersten P."/>
            <person name="Kohler A."/>
            <person name="Kuees U."/>
            <person name="Kumar T.K.A."/>
            <person name="Kuo A."/>
            <person name="LaButti K."/>
            <person name="Larrondo L.F."/>
            <person name="Lindquist E."/>
            <person name="Ling A."/>
            <person name="Lombard V."/>
            <person name="Lucas S."/>
            <person name="Lundell T."/>
            <person name="Martin R."/>
            <person name="McLaughlin D.J."/>
            <person name="Morgenstern I."/>
            <person name="Morin E."/>
            <person name="Murat C."/>
            <person name="Nagy L.G."/>
            <person name="Nolan M."/>
            <person name="Ohm R.A."/>
            <person name="Patyshakuliyeva A."/>
            <person name="Rokas A."/>
            <person name="Ruiz-Duenas F.J."/>
            <person name="Sabat G."/>
            <person name="Salamov A."/>
            <person name="Samejima M."/>
            <person name="Schmutz J."/>
            <person name="Slot J.C."/>
            <person name="St John F."/>
            <person name="Stenlid J."/>
            <person name="Sun H."/>
            <person name="Sun S."/>
            <person name="Syed K."/>
            <person name="Tsang A."/>
            <person name="Wiebenga A."/>
            <person name="Young D."/>
            <person name="Pisabarro A."/>
            <person name="Eastwood D.C."/>
            <person name="Martin F."/>
            <person name="Cullen D."/>
            <person name="Grigoriev I.V."/>
            <person name="Hibbett D.S."/>
        </authorList>
    </citation>
    <scope>NUCLEOTIDE SEQUENCE</scope>
    <source>
        <strain evidence="3">FP-58527</strain>
    </source>
</reference>
<dbReference type="OrthoDB" id="3232941at2759"/>
<proteinExistence type="predicted"/>
<feature type="non-terminal residue" evidence="2">
    <location>
        <position position="418"/>
    </location>
</feature>
<evidence type="ECO:0000313" key="2">
    <source>
        <dbReference type="EMBL" id="EPS97085.1"/>
    </source>
</evidence>
<dbReference type="InParanoid" id="S8F5U7"/>
<feature type="compositionally biased region" description="Low complexity" evidence="1">
    <location>
        <begin position="190"/>
        <end position="207"/>
    </location>
</feature>
<protein>
    <submittedName>
        <fullName evidence="2">Uncharacterized protein</fullName>
    </submittedName>
</protein>
<dbReference type="AlphaFoldDB" id="S8F5U7"/>
<accession>S8F5U7</accession>
<dbReference type="HOGENOM" id="CLU_006344_0_1_1"/>
<gene>
    <name evidence="2" type="ORF">FOMPIDRAFT_1096180</name>
</gene>
<dbReference type="STRING" id="743788.S8F5U7"/>
<evidence type="ECO:0000256" key="1">
    <source>
        <dbReference type="SAM" id="MobiDB-lite"/>
    </source>
</evidence>
<sequence>MDEKELDHRIRCLPPVYGTRHFKIGISALSQISGSERKDMARVLLGCLVGRIPHALMLTLRALLDFIYIAQYPTHDDQTLKYLEDALKEYHKNKDILKTLEIREHLNIPKFHSLVHYVESIRSLGTTDNYNTEMFERLHIDCAKKAWRASNHRNERAQMTKWLERREKIAMFETLCTRLHKEADADAEGSTTPSTSASSSSTSTTRSSPPPKTGLFLPKHPSAARQSIPSITDRHAAPGFAKALNQHIYSMKLGRPLTSHEQEVASSYLPFSRVDVYHTLKFTTIALSDERAEHDVVKARPAAGGDPARFDTVVVLRGDDAEATGVQGTRIGRLKVIFKLPDTIYEQGSLNEMHAPEEWATQGPLAYVEWYANLPVVADPVHMMYEVRKLPPRADGTPTGEIIPLSMIRQSCQLIPWF</sequence>
<feature type="region of interest" description="Disordered" evidence="1">
    <location>
        <begin position="183"/>
        <end position="227"/>
    </location>
</feature>
<evidence type="ECO:0000313" key="3">
    <source>
        <dbReference type="Proteomes" id="UP000015241"/>
    </source>
</evidence>
<dbReference type="Proteomes" id="UP000015241">
    <property type="component" value="Unassembled WGS sequence"/>
</dbReference>
<keyword evidence="3" id="KW-1185">Reference proteome</keyword>
<dbReference type="EMBL" id="KE504180">
    <property type="protein sequence ID" value="EPS97085.1"/>
    <property type="molecule type" value="Genomic_DNA"/>
</dbReference>